<proteinExistence type="predicted"/>
<evidence type="ECO:0000259" key="3">
    <source>
        <dbReference type="Pfam" id="PF17830"/>
    </source>
</evidence>
<evidence type="ECO:0000313" key="4">
    <source>
        <dbReference type="Proteomes" id="UP000504610"/>
    </source>
</evidence>
<dbReference type="KEGG" id="rsz:130495529"/>
<name>A0A9W3BUF5_RAPSA</name>
<dbReference type="InterPro" id="IPR011990">
    <property type="entry name" value="TPR-like_helical_dom_sf"/>
</dbReference>
<dbReference type="Gene3D" id="1.10.260.100">
    <property type="match status" value="1"/>
</dbReference>
<dbReference type="AlphaFoldDB" id="A0A9W3BUF5"/>
<dbReference type="SUPFAM" id="SSF48452">
    <property type="entry name" value="TPR-like"/>
    <property type="match status" value="2"/>
</dbReference>
<keyword evidence="4" id="KW-1185">Reference proteome</keyword>
<dbReference type="PANTHER" id="PTHR22904:SF533">
    <property type="entry name" value="HSP70-HSP90 ORGANIZING PROTEIN 3"/>
    <property type="match status" value="1"/>
</dbReference>
<dbReference type="GO" id="GO:0051879">
    <property type="term" value="F:Hsp90 protein binding"/>
    <property type="evidence" value="ECO:0007669"/>
    <property type="project" value="TreeGrafter"/>
</dbReference>
<organism evidence="4 5">
    <name type="scientific">Raphanus sativus</name>
    <name type="common">Radish</name>
    <name type="synonym">Raphanus raphanistrum var. sativus</name>
    <dbReference type="NCBI Taxonomy" id="3726"/>
    <lineage>
        <taxon>Eukaryota</taxon>
        <taxon>Viridiplantae</taxon>
        <taxon>Streptophyta</taxon>
        <taxon>Embryophyta</taxon>
        <taxon>Tracheophyta</taxon>
        <taxon>Spermatophyta</taxon>
        <taxon>Magnoliopsida</taxon>
        <taxon>eudicotyledons</taxon>
        <taxon>Gunneridae</taxon>
        <taxon>Pentapetalae</taxon>
        <taxon>rosids</taxon>
        <taxon>malvids</taxon>
        <taxon>Brassicales</taxon>
        <taxon>Brassicaceae</taxon>
        <taxon>Brassiceae</taxon>
        <taxon>Raphanus</taxon>
    </lineage>
</organism>
<feature type="domain" description="STI1/HOP DP" evidence="3">
    <location>
        <begin position="241"/>
        <end position="289"/>
    </location>
</feature>
<dbReference type="InterPro" id="IPR041243">
    <property type="entry name" value="STI1/HOP_DP"/>
</dbReference>
<dbReference type="Gene3D" id="1.25.40.10">
    <property type="entry name" value="Tetratricopeptide repeat domain"/>
    <property type="match status" value="1"/>
</dbReference>
<evidence type="ECO:0000313" key="5">
    <source>
        <dbReference type="RefSeq" id="XP_056842914.1"/>
    </source>
</evidence>
<protein>
    <submittedName>
        <fullName evidence="5">Hsp70-Hsp90 organizing protein 2-like</fullName>
    </submittedName>
</protein>
<accession>A0A9W3BUF5</accession>
<reference evidence="4" key="1">
    <citation type="journal article" date="2019" name="Database">
        <title>The radish genome database (RadishGD): an integrated information resource for radish genomics.</title>
        <authorList>
            <person name="Yu H.J."/>
            <person name="Baek S."/>
            <person name="Lee Y.J."/>
            <person name="Cho A."/>
            <person name="Mun J.H."/>
        </authorList>
    </citation>
    <scope>NUCLEOTIDE SEQUENCE [LARGE SCALE GENOMIC DNA]</scope>
    <source>
        <strain evidence="4">cv. WK10039</strain>
    </source>
</reference>
<keyword evidence="1" id="KW-0677">Repeat</keyword>
<sequence>MTASETKGDRFFSSNLHMDAAVKSYTTALNQAPDDHHLHVLYSKRSAAHLKDKKYEEALADAKLALHLKPEWAEAHSRVAAAHYALGNIFFKKAKACYVLSESNRTSGFMEDHDFNNLMKELCEHPRRIHLYMEEANVIDALYVLLNDTLPSRNVLVTTFTKSIPGSSLRCQLVTQMKPSRSEGHVLMGDALKGLGLHEFELAVVAYKKGLSTHSASKSMRSGLAHSLAHLSSPFGDALGPNMWGKLSRNPRTSAFMKQEGFVQLMDKFSESPFTFHLKLDDVRVIEAILFFVE</sequence>
<gene>
    <name evidence="5" type="primary">LOC130495529</name>
</gene>
<dbReference type="GeneID" id="130495529"/>
<keyword evidence="2" id="KW-0802">TPR repeat</keyword>
<dbReference type="Proteomes" id="UP000504610">
    <property type="component" value="Chromosome 1"/>
</dbReference>
<dbReference type="RefSeq" id="XP_056842914.1">
    <property type="nucleotide sequence ID" value="XM_056986934.1"/>
</dbReference>
<evidence type="ECO:0000256" key="2">
    <source>
        <dbReference type="ARBA" id="ARBA00022803"/>
    </source>
</evidence>
<reference evidence="5" key="2">
    <citation type="submission" date="2025-08" db="UniProtKB">
        <authorList>
            <consortium name="RefSeq"/>
        </authorList>
    </citation>
    <scope>IDENTIFICATION</scope>
    <source>
        <tissue evidence="5">Leaf</tissue>
    </source>
</reference>
<dbReference type="Pfam" id="PF17830">
    <property type="entry name" value="STI1-HOP_DP"/>
    <property type="match status" value="1"/>
</dbReference>
<evidence type="ECO:0000256" key="1">
    <source>
        <dbReference type="ARBA" id="ARBA00022737"/>
    </source>
</evidence>
<dbReference type="PANTHER" id="PTHR22904">
    <property type="entry name" value="TPR REPEAT CONTAINING PROTEIN"/>
    <property type="match status" value="1"/>
</dbReference>